<feature type="region of interest" description="Disordered" evidence="2">
    <location>
        <begin position="49"/>
        <end position="74"/>
    </location>
</feature>
<feature type="coiled-coil region" evidence="1">
    <location>
        <begin position="15"/>
        <end position="42"/>
    </location>
</feature>
<gene>
    <name evidence="3" type="ORF">FGRAMPH1_01T00529</name>
</gene>
<accession>A0A098D0X4</accession>
<reference evidence="4 5" key="1">
    <citation type="journal article" date="2007" name="Science">
        <title>The Fusarium graminearum genome reveals a link between localized polymorphism and pathogen specialization.</title>
        <authorList>
            <person name="Cuomo C.A."/>
            <person name="Gueldener U."/>
            <person name="Xu J.-R."/>
            <person name="Trail F."/>
            <person name="Turgeon B.G."/>
            <person name="Di Pietro A."/>
            <person name="Walton J.D."/>
            <person name="Ma L.-J."/>
            <person name="Baker S.E."/>
            <person name="Rep M."/>
            <person name="Adam G."/>
            <person name="Antoniw J."/>
            <person name="Baldwin T."/>
            <person name="Calvo S.E."/>
            <person name="Chang Y.-L."/>
            <person name="DeCaprio D."/>
            <person name="Gale L.R."/>
            <person name="Gnerre S."/>
            <person name="Goswami R.S."/>
            <person name="Hammond-Kosack K."/>
            <person name="Harris L.J."/>
            <person name="Hilburn K."/>
            <person name="Kennell J.C."/>
            <person name="Kroken S."/>
            <person name="Magnuson J.K."/>
            <person name="Mannhaupt G."/>
            <person name="Mauceli E.W."/>
            <person name="Mewes H.-W."/>
            <person name="Mitterbauer R."/>
            <person name="Muehlbauer G."/>
            <person name="Muensterkoetter M."/>
            <person name="Nelson D."/>
            <person name="O'Donnell K."/>
            <person name="Ouellet T."/>
            <person name="Qi W."/>
            <person name="Quesneville H."/>
            <person name="Roncero M.I.G."/>
            <person name="Seong K.-Y."/>
            <person name="Tetko I.V."/>
            <person name="Urban M."/>
            <person name="Waalwijk C."/>
            <person name="Ward T.J."/>
            <person name="Yao J."/>
            <person name="Birren B.W."/>
            <person name="Kistler H.C."/>
        </authorList>
    </citation>
    <scope>NUCLEOTIDE SEQUENCE [LARGE SCALE GENOMIC DNA]</scope>
    <source>
        <strain evidence="5">ATCC MYA-4620 / CBS 123657 / FGSC 9075 / NRRL 31084 / PH-1</strain>
        <strain evidence="4">PH-1 / ATCC MYA-4620 / FGSC 9075 / NRRL 31084</strain>
    </source>
</reference>
<dbReference type="EMBL" id="HG970332">
    <property type="protein sequence ID" value="CEF72065.1"/>
    <property type="molecule type" value="Genomic_DNA"/>
</dbReference>
<sequence length="74" mass="8390">MADTNSESSHTTSCERNYEAENEALRSRIQHLRNEKKIIQALLDNHKNCSNYRQNSSSSMDSKEGEMASLKCPA</sequence>
<evidence type="ECO:0000313" key="5">
    <source>
        <dbReference type="Proteomes" id="UP000070720"/>
    </source>
</evidence>
<dbReference type="VEuPathDB" id="FungiDB:FGRAMPH1_01G00529"/>
<dbReference type="Proteomes" id="UP000070720">
    <property type="component" value="Chromosome 1"/>
</dbReference>
<proteinExistence type="predicted"/>
<reference evidence="4" key="4">
    <citation type="submission" date="2017-01" db="UniProtKB">
        <authorList>
            <consortium name="EnsemblFungi"/>
        </authorList>
    </citation>
    <scope>IDENTIFICATION</scope>
    <source>
        <strain evidence="4">PH-1 / ATCC MYA-4620 / FGSC 9075 / NRRL 31084</strain>
    </source>
</reference>
<feature type="compositionally biased region" description="Polar residues" evidence="2">
    <location>
        <begin position="49"/>
        <end position="60"/>
    </location>
</feature>
<keyword evidence="5" id="KW-1185">Reference proteome</keyword>
<name>A0A098D0X4_GIBZE</name>
<protein>
    <submittedName>
        <fullName evidence="3">Chromosome 1, complete genome</fullName>
    </submittedName>
</protein>
<dbReference type="InParanoid" id="A0A098D0X4"/>
<keyword evidence="1" id="KW-0175">Coiled coil</keyword>
<evidence type="ECO:0000313" key="3">
    <source>
        <dbReference type="EMBL" id="CEF72065.1"/>
    </source>
</evidence>
<accession>A0A0E0RLE0</accession>
<dbReference type="AlphaFoldDB" id="A0A098D0X4"/>
<dbReference type="EnsemblFungi" id="CEF72065">
    <property type="protein sequence ID" value="CEF72065"/>
    <property type="gene ID" value="FGRRES_15056"/>
</dbReference>
<evidence type="ECO:0000256" key="2">
    <source>
        <dbReference type="SAM" id="MobiDB-lite"/>
    </source>
</evidence>
<evidence type="ECO:0000313" key="4">
    <source>
        <dbReference type="EnsemblFungi" id="CEF72065"/>
    </source>
</evidence>
<organism evidence="3 5">
    <name type="scientific">Gibberella zeae (strain ATCC MYA-4620 / CBS 123657 / FGSC 9075 / NRRL 31084 / PH-1)</name>
    <name type="common">Wheat head blight fungus</name>
    <name type="synonym">Fusarium graminearum</name>
    <dbReference type="NCBI Taxonomy" id="229533"/>
    <lineage>
        <taxon>Eukaryota</taxon>
        <taxon>Fungi</taxon>
        <taxon>Dikarya</taxon>
        <taxon>Ascomycota</taxon>
        <taxon>Pezizomycotina</taxon>
        <taxon>Sordariomycetes</taxon>
        <taxon>Hypocreomycetidae</taxon>
        <taxon>Hypocreales</taxon>
        <taxon>Nectriaceae</taxon>
        <taxon>Fusarium</taxon>
    </lineage>
</organism>
<evidence type="ECO:0000256" key="1">
    <source>
        <dbReference type="SAM" id="Coils"/>
    </source>
</evidence>
<reference evidence="4 5" key="2">
    <citation type="journal article" date="2010" name="Nature">
        <title>Comparative genomics reveals mobile pathogenicity chromosomes in Fusarium.</title>
        <authorList>
            <person name="Ma L.J."/>
            <person name="van der Does H.C."/>
            <person name="Borkovich K.A."/>
            <person name="Coleman J.J."/>
            <person name="Daboussi M.J."/>
            <person name="Di Pietro A."/>
            <person name="Dufresne M."/>
            <person name="Freitag M."/>
            <person name="Grabherr M."/>
            <person name="Henrissat B."/>
            <person name="Houterman P.M."/>
            <person name="Kang S."/>
            <person name="Shim W.B."/>
            <person name="Woloshuk C."/>
            <person name="Xie X."/>
            <person name="Xu J.R."/>
            <person name="Antoniw J."/>
            <person name="Baker S.E."/>
            <person name="Bluhm B.H."/>
            <person name="Breakspear A."/>
            <person name="Brown D.W."/>
            <person name="Butchko R.A."/>
            <person name="Chapman S."/>
            <person name="Coulson R."/>
            <person name="Coutinho P.M."/>
            <person name="Danchin E.G."/>
            <person name="Diener A."/>
            <person name="Gale L.R."/>
            <person name="Gardiner D.M."/>
            <person name="Goff S."/>
            <person name="Hammond-Kosack K.E."/>
            <person name="Hilburn K."/>
            <person name="Hua-Van A."/>
            <person name="Jonkers W."/>
            <person name="Kazan K."/>
            <person name="Kodira C.D."/>
            <person name="Koehrsen M."/>
            <person name="Kumar L."/>
            <person name="Lee Y.H."/>
            <person name="Li L."/>
            <person name="Manners J.M."/>
            <person name="Miranda-Saavedra D."/>
            <person name="Mukherjee M."/>
            <person name="Park G."/>
            <person name="Park J."/>
            <person name="Park S.Y."/>
            <person name="Proctor R.H."/>
            <person name="Regev A."/>
            <person name="Ruiz-Roldan M.C."/>
            <person name="Sain D."/>
            <person name="Sakthikumar S."/>
            <person name="Sykes S."/>
            <person name="Schwartz D.C."/>
            <person name="Turgeon B.G."/>
            <person name="Wapinski I."/>
            <person name="Yoder O."/>
            <person name="Young S."/>
            <person name="Zeng Q."/>
            <person name="Zhou S."/>
            <person name="Galagan J."/>
            <person name="Cuomo C.A."/>
            <person name="Kistler H.C."/>
            <person name="Rep M."/>
        </authorList>
    </citation>
    <scope>GENOME REANNOTATION</scope>
    <source>
        <strain evidence="5">ATCC MYA-4620 / CBS 123657 / FGSC 9075 / NRRL 31084 / PH-1</strain>
        <strain evidence="4">PH-1 / ATCC MYA-4620 / FGSC 9075 / NRRL 31084</strain>
    </source>
</reference>
<reference evidence="3 5" key="3">
    <citation type="journal article" date="2015" name="BMC Genomics">
        <title>The completed genome sequence of the pathogenic ascomycete fungus Fusarium graminearum.</title>
        <authorList>
            <person name="King R."/>
            <person name="Urban M."/>
            <person name="Hammond-Kosack M.C."/>
            <person name="Hassani-Pak K."/>
            <person name="Hammond-Kosack K.E."/>
        </authorList>
    </citation>
    <scope>NUCLEOTIDE SEQUENCE [LARGE SCALE GENOMIC DNA]</scope>
    <source>
        <strain evidence="5">ATCC MYA-4620 / CBS 123657 / FGSC 9075 / NRRL 31084 / PH-1</strain>
        <strain evidence="3">PH-1</strain>
    </source>
</reference>